<organism evidence="2 3">
    <name type="scientific">Paenirhodobacter enshiensis</name>
    <dbReference type="NCBI Taxonomy" id="1105367"/>
    <lineage>
        <taxon>Bacteria</taxon>
        <taxon>Pseudomonadati</taxon>
        <taxon>Pseudomonadota</taxon>
        <taxon>Alphaproteobacteria</taxon>
        <taxon>Rhodobacterales</taxon>
        <taxon>Rhodobacter group</taxon>
        <taxon>Paenirhodobacter</taxon>
    </lineage>
</organism>
<dbReference type="InterPro" id="IPR013108">
    <property type="entry name" value="Amidohydro_3"/>
</dbReference>
<dbReference type="Gene3D" id="2.30.40.10">
    <property type="entry name" value="Urease, subunit C, domain 1"/>
    <property type="match status" value="1"/>
</dbReference>
<dbReference type="SUPFAM" id="SSF51556">
    <property type="entry name" value="Metallo-dependent hydrolases"/>
    <property type="match status" value="1"/>
</dbReference>
<dbReference type="PANTHER" id="PTHR43668">
    <property type="entry name" value="ALLANTOINASE"/>
    <property type="match status" value="1"/>
</dbReference>
<protein>
    <submittedName>
        <fullName evidence="2">D-glutamate deacylase</fullName>
        <ecNumber evidence="2">3.5.1.82</ecNumber>
    </submittedName>
</protein>
<dbReference type="InterPro" id="IPR032466">
    <property type="entry name" value="Metal_Hydrolase"/>
</dbReference>
<dbReference type="InterPro" id="IPR050138">
    <property type="entry name" value="DHOase/Allantoinase_Hydrolase"/>
</dbReference>
<dbReference type="GO" id="GO:0004038">
    <property type="term" value="F:allantoinase activity"/>
    <property type="evidence" value="ECO:0007669"/>
    <property type="project" value="TreeGrafter"/>
</dbReference>
<evidence type="ECO:0000313" key="2">
    <source>
        <dbReference type="EMBL" id="KFI26891.1"/>
    </source>
</evidence>
<feature type="domain" description="Amidohydrolase 3" evidence="1">
    <location>
        <begin position="52"/>
        <end position="243"/>
    </location>
</feature>
<dbReference type="EMBL" id="JFZB01000012">
    <property type="protein sequence ID" value="KFI26891.1"/>
    <property type="molecule type" value="Genomic_DNA"/>
</dbReference>
<dbReference type="Gene3D" id="3.30.1490.130">
    <property type="entry name" value="D-aminoacylase. Domain 3"/>
    <property type="match status" value="1"/>
</dbReference>
<dbReference type="PANTHER" id="PTHR43668:SF2">
    <property type="entry name" value="ALLANTOINASE"/>
    <property type="match status" value="1"/>
</dbReference>
<keyword evidence="2" id="KW-0378">Hydrolase</keyword>
<dbReference type="RefSeq" id="WP_036637128.1">
    <property type="nucleotide sequence ID" value="NZ_JFZB01000012.1"/>
</dbReference>
<name>A0A086XXZ1_9RHOB</name>
<evidence type="ECO:0000259" key="1">
    <source>
        <dbReference type="Pfam" id="PF07969"/>
    </source>
</evidence>
<dbReference type="InterPro" id="IPR011059">
    <property type="entry name" value="Metal-dep_hydrolase_composite"/>
</dbReference>
<dbReference type="AlphaFoldDB" id="A0A086XXZ1"/>
<sequence>MSSTEPFDLVIRGGRVMDPETGRDEIADVAIRAGEIVAIGPDLGPAKVELAAAGLIVAPGFIDIHAHGQSVAADRMQAFDGVTTSLELEVGTLPVAPWYDKHRRQGRVLNYGTAAAWMSARKQVMVGYQPRDVSALTMMGDRIDDLRWQQDVADDAQVAGIVALIREGIEAGGIGIGIPNAYAPGAGVKEMTEVCQLAADTGTPTFTHVAFVSNVDPRSSIEAYIRLIGYAGATGAHMHICHLNSTSGLDVERAAELLRKAQAQGLPITVEAYPYGTASTVVSAAFFADPNYRTRTGRDYDAVQVVTTGYRFTSRDDLLQAAAKTPGELILHHFLDVENGGPHQRYLDVSVTFPGGSIASDAMPWVDATGAIYEGEDWPLPEDVFAHPRSSGTFTRFFRQYVRERRLVPLMEAIAKCTLIPASVVEGCAPGMRRRGRLQPGAVADVTVFDPETIGERATFAAMNRPAEGVVHLLVNGAPVIRNGELQTEARPGQPIQRRAGA</sequence>
<proteinExistence type="predicted"/>
<dbReference type="GO" id="GO:0006145">
    <property type="term" value="P:purine nucleobase catabolic process"/>
    <property type="evidence" value="ECO:0007669"/>
    <property type="project" value="TreeGrafter"/>
</dbReference>
<dbReference type="Gene3D" id="3.20.20.140">
    <property type="entry name" value="Metal-dependent hydrolases"/>
    <property type="match status" value="1"/>
</dbReference>
<dbReference type="EC" id="3.5.1.82" evidence="2"/>
<accession>A0A086XXZ1</accession>
<dbReference type="SUPFAM" id="SSF51338">
    <property type="entry name" value="Composite domain of metallo-dependent hydrolases"/>
    <property type="match status" value="1"/>
</dbReference>
<dbReference type="InterPro" id="IPR023100">
    <property type="entry name" value="D-aminoacylase_insert_dom_sf"/>
</dbReference>
<feature type="domain" description="Amidohydrolase 3" evidence="1">
    <location>
        <begin position="249"/>
        <end position="480"/>
    </location>
</feature>
<evidence type="ECO:0000313" key="3">
    <source>
        <dbReference type="Proteomes" id="UP000028824"/>
    </source>
</evidence>
<dbReference type="STRING" id="1105367.CG50_01100"/>
<comment type="caution">
    <text evidence="2">The sequence shown here is derived from an EMBL/GenBank/DDBJ whole genome shotgun (WGS) entry which is preliminary data.</text>
</comment>
<dbReference type="GO" id="GO:0047421">
    <property type="term" value="F:N-acyl-D-glutamate deacylase activity"/>
    <property type="evidence" value="ECO:0007669"/>
    <property type="project" value="UniProtKB-EC"/>
</dbReference>
<dbReference type="Proteomes" id="UP000028824">
    <property type="component" value="Unassembled WGS sequence"/>
</dbReference>
<reference evidence="2 3" key="1">
    <citation type="submission" date="2014-03" db="EMBL/GenBank/DDBJ databases">
        <title>Genome of Paenirhodobacter enshiensis DW2-9.</title>
        <authorList>
            <person name="Wang D."/>
            <person name="Wang G."/>
        </authorList>
    </citation>
    <scope>NUCLEOTIDE SEQUENCE [LARGE SCALE GENOMIC DNA]</scope>
    <source>
        <strain evidence="2 3">DW2-9</strain>
    </source>
</reference>
<keyword evidence="3" id="KW-1185">Reference proteome</keyword>
<dbReference type="NCBIfam" id="NF006560">
    <property type="entry name" value="PRK09061.1"/>
    <property type="match status" value="1"/>
</dbReference>
<dbReference type="OrthoDB" id="9815027at2"/>
<gene>
    <name evidence="2" type="ORF">CG50_01100</name>
</gene>
<dbReference type="eggNOG" id="COG3653">
    <property type="taxonomic scope" value="Bacteria"/>
</dbReference>
<dbReference type="GO" id="GO:0005737">
    <property type="term" value="C:cytoplasm"/>
    <property type="evidence" value="ECO:0007669"/>
    <property type="project" value="TreeGrafter"/>
</dbReference>
<dbReference type="Pfam" id="PF07969">
    <property type="entry name" value="Amidohydro_3"/>
    <property type="match status" value="2"/>
</dbReference>